<reference evidence="2" key="1">
    <citation type="journal article" date="2021" name="Sci. Rep.">
        <title>Diploid genomic architecture of Nitzschia inconspicua, an elite biomass production diatom.</title>
        <authorList>
            <person name="Oliver A."/>
            <person name="Podell S."/>
            <person name="Pinowska A."/>
            <person name="Traller J.C."/>
            <person name="Smith S.R."/>
            <person name="McClure R."/>
            <person name="Beliaev A."/>
            <person name="Bohutskyi P."/>
            <person name="Hill E.A."/>
            <person name="Rabines A."/>
            <person name="Zheng H."/>
            <person name="Allen L.Z."/>
            <person name="Kuo A."/>
            <person name="Grigoriev I.V."/>
            <person name="Allen A.E."/>
            <person name="Hazlebeck D."/>
            <person name="Allen E.E."/>
        </authorList>
    </citation>
    <scope>NUCLEOTIDE SEQUENCE</scope>
    <source>
        <strain evidence="2">Hildebrandi</strain>
    </source>
</reference>
<protein>
    <submittedName>
        <fullName evidence="2">Uncharacterized protein</fullName>
    </submittedName>
</protein>
<name>A0A9K3L0R2_9STRA</name>
<feature type="compositionally biased region" description="Basic and acidic residues" evidence="1">
    <location>
        <begin position="55"/>
        <end position="68"/>
    </location>
</feature>
<reference evidence="2" key="2">
    <citation type="submission" date="2021-04" db="EMBL/GenBank/DDBJ databases">
        <authorList>
            <person name="Podell S."/>
        </authorList>
    </citation>
    <scope>NUCLEOTIDE SEQUENCE</scope>
    <source>
        <strain evidence="2">Hildebrandi</strain>
    </source>
</reference>
<organism evidence="2 3">
    <name type="scientific">Nitzschia inconspicua</name>
    <dbReference type="NCBI Taxonomy" id="303405"/>
    <lineage>
        <taxon>Eukaryota</taxon>
        <taxon>Sar</taxon>
        <taxon>Stramenopiles</taxon>
        <taxon>Ochrophyta</taxon>
        <taxon>Bacillariophyta</taxon>
        <taxon>Bacillariophyceae</taxon>
        <taxon>Bacillariophycidae</taxon>
        <taxon>Bacillariales</taxon>
        <taxon>Bacillariaceae</taxon>
        <taxon>Nitzschia</taxon>
    </lineage>
</organism>
<evidence type="ECO:0000313" key="3">
    <source>
        <dbReference type="Proteomes" id="UP000693970"/>
    </source>
</evidence>
<dbReference type="EMBL" id="JAGRRH010000017">
    <property type="protein sequence ID" value="KAG7352758.1"/>
    <property type="molecule type" value="Genomic_DNA"/>
</dbReference>
<feature type="region of interest" description="Disordered" evidence="1">
    <location>
        <begin position="52"/>
        <end position="82"/>
    </location>
</feature>
<comment type="caution">
    <text evidence="2">The sequence shown here is derived from an EMBL/GenBank/DDBJ whole genome shotgun (WGS) entry which is preliminary data.</text>
</comment>
<keyword evidence="3" id="KW-1185">Reference proteome</keyword>
<dbReference type="AlphaFoldDB" id="A0A9K3L0R2"/>
<sequence length="121" mass="13758">MLFPYRERFERGQNDKNGYSEDGFRVYLLFDAVLEESVAGMAALERSLMLFSQKPHSEKNDSPKDEGPGARSKNSYSGVTHEHRQTALKLTLCRMSHPALDHKVEAAMSSDRRTRKRIGIA</sequence>
<accession>A0A9K3L0R2</accession>
<gene>
    <name evidence="2" type="ORF">IV203_008806</name>
</gene>
<proteinExistence type="predicted"/>
<evidence type="ECO:0000256" key="1">
    <source>
        <dbReference type="SAM" id="MobiDB-lite"/>
    </source>
</evidence>
<evidence type="ECO:0000313" key="2">
    <source>
        <dbReference type="EMBL" id="KAG7352758.1"/>
    </source>
</evidence>
<dbReference type="Proteomes" id="UP000693970">
    <property type="component" value="Unassembled WGS sequence"/>
</dbReference>